<name>A0A0D3HY18_EMIH1</name>
<keyword evidence="2" id="KW-1185">Reference proteome</keyword>
<dbReference type="Gene3D" id="3.40.50.1000">
    <property type="entry name" value="HAD superfamily/HAD-like"/>
    <property type="match status" value="1"/>
</dbReference>
<protein>
    <recommendedName>
        <fullName evidence="3">D,D-heptose 1,7-bisphosphate phosphatase</fullName>
    </recommendedName>
</protein>
<dbReference type="STRING" id="2903.R1B2W7"/>
<dbReference type="RefSeq" id="XP_005756332.1">
    <property type="nucleotide sequence ID" value="XM_005756275.1"/>
</dbReference>
<accession>A0A0D3HY18</accession>
<dbReference type="eggNOG" id="KOG2134">
    <property type="taxonomic scope" value="Eukaryota"/>
</dbReference>
<dbReference type="GO" id="GO:0046404">
    <property type="term" value="F:ATP-dependent polydeoxyribonucleotide 5'-hydroxyl-kinase activity"/>
    <property type="evidence" value="ECO:0007669"/>
    <property type="project" value="TreeGrafter"/>
</dbReference>
<dbReference type="InterPro" id="IPR036412">
    <property type="entry name" value="HAD-like_sf"/>
</dbReference>
<dbReference type="InterPro" id="IPR013954">
    <property type="entry name" value="PNK3P"/>
</dbReference>
<dbReference type="InterPro" id="IPR006549">
    <property type="entry name" value="HAD-SF_hydro_IIIA"/>
</dbReference>
<dbReference type="SUPFAM" id="SSF56784">
    <property type="entry name" value="HAD-like"/>
    <property type="match status" value="1"/>
</dbReference>
<dbReference type="GO" id="GO:0003690">
    <property type="term" value="F:double-stranded DNA binding"/>
    <property type="evidence" value="ECO:0007669"/>
    <property type="project" value="TreeGrafter"/>
</dbReference>
<evidence type="ECO:0000313" key="2">
    <source>
        <dbReference type="Proteomes" id="UP000013827"/>
    </source>
</evidence>
<dbReference type="GO" id="GO:0046403">
    <property type="term" value="F:polynucleotide 3'-phosphatase activity"/>
    <property type="evidence" value="ECO:0007669"/>
    <property type="project" value="TreeGrafter"/>
</dbReference>
<dbReference type="NCBIfam" id="TIGR01662">
    <property type="entry name" value="HAD-SF-IIIA"/>
    <property type="match status" value="1"/>
</dbReference>
<dbReference type="GeneID" id="17249997"/>
<dbReference type="PANTHER" id="PTHR12083">
    <property type="entry name" value="BIFUNCTIONAL POLYNUCLEOTIDE PHOSPHATASE/KINASE"/>
    <property type="match status" value="1"/>
</dbReference>
<proteinExistence type="predicted"/>
<dbReference type="Pfam" id="PF08645">
    <property type="entry name" value="PNK3P"/>
    <property type="match status" value="1"/>
</dbReference>
<reference evidence="2" key="1">
    <citation type="journal article" date="2013" name="Nature">
        <title>Pan genome of the phytoplankton Emiliania underpins its global distribution.</title>
        <authorList>
            <person name="Read B.A."/>
            <person name="Kegel J."/>
            <person name="Klute M.J."/>
            <person name="Kuo A."/>
            <person name="Lefebvre S.C."/>
            <person name="Maumus F."/>
            <person name="Mayer C."/>
            <person name="Miller J."/>
            <person name="Monier A."/>
            <person name="Salamov A."/>
            <person name="Young J."/>
            <person name="Aguilar M."/>
            <person name="Claverie J.M."/>
            <person name="Frickenhaus S."/>
            <person name="Gonzalez K."/>
            <person name="Herman E.K."/>
            <person name="Lin Y.C."/>
            <person name="Napier J."/>
            <person name="Ogata H."/>
            <person name="Sarno A.F."/>
            <person name="Shmutz J."/>
            <person name="Schroeder D."/>
            <person name="de Vargas C."/>
            <person name="Verret F."/>
            <person name="von Dassow P."/>
            <person name="Valentin K."/>
            <person name="Van de Peer Y."/>
            <person name="Wheeler G."/>
            <person name="Dacks J.B."/>
            <person name="Delwiche C.F."/>
            <person name="Dyhrman S.T."/>
            <person name="Glockner G."/>
            <person name="John U."/>
            <person name="Richards T."/>
            <person name="Worden A.Z."/>
            <person name="Zhang X."/>
            <person name="Grigoriev I.V."/>
            <person name="Allen A.E."/>
            <person name="Bidle K."/>
            <person name="Borodovsky M."/>
            <person name="Bowler C."/>
            <person name="Brownlee C."/>
            <person name="Cock J.M."/>
            <person name="Elias M."/>
            <person name="Gladyshev V.N."/>
            <person name="Groth M."/>
            <person name="Guda C."/>
            <person name="Hadaegh A."/>
            <person name="Iglesias-Rodriguez M.D."/>
            <person name="Jenkins J."/>
            <person name="Jones B.M."/>
            <person name="Lawson T."/>
            <person name="Leese F."/>
            <person name="Lindquist E."/>
            <person name="Lobanov A."/>
            <person name="Lomsadze A."/>
            <person name="Malik S.B."/>
            <person name="Marsh M.E."/>
            <person name="Mackinder L."/>
            <person name="Mock T."/>
            <person name="Mueller-Roeber B."/>
            <person name="Pagarete A."/>
            <person name="Parker M."/>
            <person name="Probert I."/>
            <person name="Quesneville H."/>
            <person name="Raines C."/>
            <person name="Rensing S.A."/>
            <person name="Riano-Pachon D.M."/>
            <person name="Richier S."/>
            <person name="Rokitta S."/>
            <person name="Shiraiwa Y."/>
            <person name="Soanes D.M."/>
            <person name="van der Giezen M."/>
            <person name="Wahlund T.M."/>
            <person name="Williams B."/>
            <person name="Wilson W."/>
            <person name="Wolfe G."/>
            <person name="Wurch L.L."/>
        </authorList>
    </citation>
    <scope>NUCLEOTIDE SEQUENCE</scope>
</reference>
<sequence length="145" mass="14956">VFPTSLSQYALWSGGVLAELRAAHAAGCKLVIFSNQGGIKGAHEGKTAARVKGVIDWVAEELGVPLFACIATQKSEYRKPGAPMWGLMLRELNGGVQAHLAASSYTGDAAGRPGDIGDSDRDFAAAVGAAHGGSLAFRTPEEAFG</sequence>
<dbReference type="Proteomes" id="UP000013827">
    <property type="component" value="Unassembled WGS sequence"/>
</dbReference>
<dbReference type="PANTHER" id="PTHR12083:SF9">
    <property type="entry name" value="BIFUNCTIONAL POLYNUCLEOTIDE PHOSPHATASE_KINASE"/>
    <property type="match status" value="1"/>
</dbReference>
<evidence type="ECO:0000313" key="1">
    <source>
        <dbReference type="EnsemblProtists" id="EOD03903"/>
    </source>
</evidence>
<dbReference type="GO" id="GO:0006281">
    <property type="term" value="P:DNA repair"/>
    <property type="evidence" value="ECO:0007669"/>
    <property type="project" value="TreeGrafter"/>
</dbReference>
<organism evidence="1 2">
    <name type="scientific">Emiliania huxleyi (strain CCMP1516)</name>
    <dbReference type="NCBI Taxonomy" id="280463"/>
    <lineage>
        <taxon>Eukaryota</taxon>
        <taxon>Haptista</taxon>
        <taxon>Haptophyta</taxon>
        <taxon>Prymnesiophyceae</taxon>
        <taxon>Isochrysidales</taxon>
        <taxon>Noelaerhabdaceae</taxon>
        <taxon>Emiliania</taxon>
    </lineage>
</organism>
<dbReference type="AlphaFoldDB" id="A0A0D3HY18"/>
<dbReference type="InterPro" id="IPR023214">
    <property type="entry name" value="HAD_sf"/>
</dbReference>
<dbReference type="EnsemblProtists" id="EOD03903">
    <property type="protein sequence ID" value="EOD03903"/>
    <property type="gene ID" value="EMIHUDRAFT_45172"/>
</dbReference>
<dbReference type="HOGENOM" id="CLU_1791952_0_0_1"/>
<dbReference type="KEGG" id="ehx:EMIHUDRAFT_45172"/>
<dbReference type="PaxDb" id="2903-EOD03903"/>
<reference evidence="1" key="2">
    <citation type="submission" date="2024-10" db="UniProtKB">
        <authorList>
            <consortium name="EnsemblProtists"/>
        </authorList>
    </citation>
    <scope>IDENTIFICATION</scope>
</reference>
<evidence type="ECO:0008006" key="3">
    <source>
        <dbReference type="Google" id="ProtNLM"/>
    </source>
</evidence>